<comment type="caution">
    <text evidence="2">The sequence shown here is derived from an EMBL/GenBank/DDBJ whole genome shotgun (WGS) entry which is preliminary data.</text>
</comment>
<gene>
    <name evidence="2" type="ORF">GWK09_12280</name>
</gene>
<evidence type="ECO:0000313" key="2">
    <source>
        <dbReference type="EMBL" id="NER11302.1"/>
    </source>
</evidence>
<dbReference type="AlphaFoldDB" id="A0A6P0UFA8"/>
<name>A0A6P0UFA8_9FLAO</name>
<evidence type="ECO:0000256" key="1">
    <source>
        <dbReference type="SAM" id="SignalP"/>
    </source>
</evidence>
<evidence type="ECO:0000313" key="3">
    <source>
        <dbReference type="Proteomes" id="UP000468443"/>
    </source>
</evidence>
<dbReference type="RefSeq" id="WP_163693758.1">
    <property type="nucleotide sequence ID" value="NZ_FXTW01000003.1"/>
</dbReference>
<keyword evidence="3" id="KW-1185">Reference proteome</keyword>
<sequence>MKRILFFRTLTSAILFMAITLSYGQVTQTVTITLTVDTANLGNDNDAPGGCTLSANPSSVVIVDDGNPKNFTIQVPVGADVIWEGITQDGEDVKIKKIGYRSGMNIFDTMNIPGRINNGREKVEAKVRRKTPRDMDYTYAIDFKVKGFGRYILDPKIRVE</sequence>
<protein>
    <submittedName>
        <fullName evidence="2">Uncharacterized protein</fullName>
    </submittedName>
</protein>
<dbReference type="Proteomes" id="UP000468443">
    <property type="component" value="Unassembled WGS sequence"/>
</dbReference>
<accession>A0A6P0UFA8</accession>
<feature type="chain" id="PRO_5027082309" evidence="1">
    <location>
        <begin position="25"/>
        <end position="160"/>
    </location>
</feature>
<reference evidence="2 3" key="1">
    <citation type="submission" date="2020-01" db="EMBL/GenBank/DDBJ databases">
        <title>Muriicola jejuensis KCTC 22299.</title>
        <authorList>
            <person name="Wang G."/>
        </authorList>
    </citation>
    <scope>NUCLEOTIDE SEQUENCE [LARGE SCALE GENOMIC DNA]</scope>
    <source>
        <strain evidence="2 3">KCTC 22299</strain>
    </source>
</reference>
<dbReference type="EMBL" id="JAABOP010000004">
    <property type="protein sequence ID" value="NER11302.1"/>
    <property type="molecule type" value="Genomic_DNA"/>
</dbReference>
<feature type="signal peptide" evidence="1">
    <location>
        <begin position="1"/>
        <end position="24"/>
    </location>
</feature>
<keyword evidence="1" id="KW-0732">Signal</keyword>
<proteinExistence type="predicted"/>
<organism evidence="2 3">
    <name type="scientific">Muriicola jejuensis</name>
    <dbReference type="NCBI Taxonomy" id="504488"/>
    <lineage>
        <taxon>Bacteria</taxon>
        <taxon>Pseudomonadati</taxon>
        <taxon>Bacteroidota</taxon>
        <taxon>Flavobacteriia</taxon>
        <taxon>Flavobacteriales</taxon>
        <taxon>Flavobacteriaceae</taxon>
        <taxon>Muriicola</taxon>
    </lineage>
</organism>